<comment type="caution">
    <text evidence="1">The sequence shown here is derived from an EMBL/GenBank/DDBJ whole genome shotgun (WGS) entry which is preliminary data.</text>
</comment>
<reference evidence="1 2" key="1">
    <citation type="journal article" date="2018" name="Sci. Rep.">
        <title>Genomic signatures of local adaptation to the degree of environmental predictability in rotifers.</title>
        <authorList>
            <person name="Franch-Gras L."/>
            <person name="Hahn C."/>
            <person name="Garcia-Roger E.M."/>
            <person name="Carmona M.J."/>
            <person name="Serra M."/>
            <person name="Gomez A."/>
        </authorList>
    </citation>
    <scope>NUCLEOTIDE SEQUENCE [LARGE SCALE GENOMIC DNA]</scope>
    <source>
        <strain evidence="1">HYR1</strain>
    </source>
</reference>
<evidence type="ECO:0000313" key="1">
    <source>
        <dbReference type="EMBL" id="RNA31214.1"/>
    </source>
</evidence>
<dbReference type="EMBL" id="REGN01001970">
    <property type="protein sequence ID" value="RNA31214.1"/>
    <property type="molecule type" value="Genomic_DNA"/>
</dbReference>
<dbReference type="Proteomes" id="UP000276133">
    <property type="component" value="Unassembled WGS sequence"/>
</dbReference>
<organism evidence="1 2">
    <name type="scientific">Brachionus plicatilis</name>
    <name type="common">Marine rotifer</name>
    <name type="synonym">Brachionus muelleri</name>
    <dbReference type="NCBI Taxonomy" id="10195"/>
    <lineage>
        <taxon>Eukaryota</taxon>
        <taxon>Metazoa</taxon>
        <taxon>Spiralia</taxon>
        <taxon>Gnathifera</taxon>
        <taxon>Rotifera</taxon>
        <taxon>Eurotatoria</taxon>
        <taxon>Monogononta</taxon>
        <taxon>Pseudotrocha</taxon>
        <taxon>Ploima</taxon>
        <taxon>Brachionidae</taxon>
        <taxon>Brachionus</taxon>
    </lineage>
</organism>
<dbReference type="AlphaFoldDB" id="A0A3M7S5V6"/>
<name>A0A3M7S5V6_BRAPC</name>
<gene>
    <name evidence="1" type="ORF">BpHYR1_049036</name>
</gene>
<accession>A0A3M7S5V6</accession>
<keyword evidence="2" id="KW-1185">Reference proteome</keyword>
<sequence>MNTIRAVNEARPANMNKHPESKILCGLNEKSDSHKKNLLSTKGYGAILVEDMKGCPYSPQ</sequence>
<proteinExistence type="predicted"/>
<protein>
    <submittedName>
        <fullName evidence="1">Uncharacterized protein</fullName>
    </submittedName>
</protein>
<evidence type="ECO:0000313" key="2">
    <source>
        <dbReference type="Proteomes" id="UP000276133"/>
    </source>
</evidence>